<feature type="chain" id="PRO_5007572598" evidence="3">
    <location>
        <begin position="18"/>
        <end position="158"/>
    </location>
</feature>
<evidence type="ECO:0000313" key="4">
    <source>
        <dbReference type="EMBL" id="KYG61083.1"/>
    </source>
</evidence>
<dbReference type="AlphaFoldDB" id="A0A150WDP1"/>
<proteinExistence type="predicted"/>
<keyword evidence="1" id="KW-0175">Coiled coil</keyword>
<feature type="region of interest" description="Disordered" evidence="2">
    <location>
        <begin position="133"/>
        <end position="158"/>
    </location>
</feature>
<organism evidence="4 5">
    <name type="scientific">Bdellovibrio bacteriovorus</name>
    <dbReference type="NCBI Taxonomy" id="959"/>
    <lineage>
        <taxon>Bacteria</taxon>
        <taxon>Pseudomonadati</taxon>
        <taxon>Bdellovibrionota</taxon>
        <taxon>Bdellovibrionia</taxon>
        <taxon>Bdellovibrionales</taxon>
        <taxon>Pseudobdellovibrionaceae</taxon>
        <taxon>Bdellovibrio</taxon>
    </lineage>
</organism>
<evidence type="ECO:0000313" key="5">
    <source>
        <dbReference type="Proteomes" id="UP000075391"/>
    </source>
</evidence>
<dbReference type="OrthoDB" id="5293584at2"/>
<sequence>MKTILSFFATILFGANAFTQQTSAELTCRASAKEIAMQTYSACITEARNNQVEEIRKNYQKELSELKAKYDKELKKMGGKKSAKNSAPTVKEVQAARPVKGIAKELPGRTAITTETAPVQTVSEGTKVVTVGSEDAPNALEQEASDADQVEIVEMPVE</sequence>
<name>A0A150WDP1_BDEBC</name>
<evidence type="ECO:0000256" key="2">
    <source>
        <dbReference type="SAM" id="MobiDB-lite"/>
    </source>
</evidence>
<feature type="coiled-coil region" evidence="1">
    <location>
        <begin position="49"/>
        <end position="76"/>
    </location>
</feature>
<feature type="signal peptide" evidence="3">
    <location>
        <begin position="1"/>
        <end position="17"/>
    </location>
</feature>
<evidence type="ECO:0000256" key="3">
    <source>
        <dbReference type="SAM" id="SignalP"/>
    </source>
</evidence>
<dbReference type="Proteomes" id="UP000075391">
    <property type="component" value="Unassembled WGS sequence"/>
</dbReference>
<reference evidence="4 5" key="1">
    <citation type="submission" date="2016-03" db="EMBL/GenBank/DDBJ databases">
        <authorList>
            <person name="Ploux O."/>
        </authorList>
    </citation>
    <scope>NUCLEOTIDE SEQUENCE [LARGE SCALE GENOMIC DNA]</scope>
    <source>
        <strain evidence="4 5">BER2</strain>
    </source>
</reference>
<protein>
    <submittedName>
        <fullName evidence="4">Uncharacterized protein</fullName>
    </submittedName>
</protein>
<dbReference type="EMBL" id="LUKF01000017">
    <property type="protein sequence ID" value="KYG61083.1"/>
    <property type="molecule type" value="Genomic_DNA"/>
</dbReference>
<gene>
    <name evidence="4" type="ORF">AZI85_08990</name>
</gene>
<evidence type="ECO:0000256" key="1">
    <source>
        <dbReference type="SAM" id="Coils"/>
    </source>
</evidence>
<feature type="compositionally biased region" description="Acidic residues" evidence="2">
    <location>
        <begin position="143"/>
        <end position="158"/>
    </location>
</feature>
<comment type="caution">
    <text evidence="4">The sequence shown here is derived from an EMBL/GenBank/DDBJ whole genome shotgun (WGS) entry which is preliminary data.</text>
</comment>
<dbReference type="RefSeq" id="WP_063244461.1">
    <property type="nucleotide sequence ID" value="NZ_LUKF01000017.1"/>
</dbReference>
<keyword evidence="3" id="KW-0732">Signal</keyword>
<feature type="region of interest" description="Disordered" evidence="2">
    <location>
        <begin position="76"/>
        <end position="98"/>
    </location>
</feature>
<accession>A0A150WDP1</accession>